<reference evidence="4" key="1">
    <citation type="submission" date="2023-06" db="EMBL/GenBank/DDBJ databases">
        <title>Conoideocrella luteorostrata (Hypocreales: Clavicipitaceae), a potential biocontrol fungus for elongate hemlock scale in United States Christmas tree production areas.</title>
        <authorList>
            <person name="Barrett H."/>
            <person name="Lovett B."/>
            <person name="Macias A.M."/>
            <person name="Stajich J.E."/>
            <person name="Kasson M.T."/>
        </authorList>
    </citation>
    <scope>NUCLEOTIDE SEQUENCE</scope>
    <source>
        <strain evidence="4">ARSEF 14590</strain>
    </source>
</reference>
<dbReference type="GO" id="GO:0005634">
    <property type="term" value="C:nucleus"/>
    <property type="evidence" value="ECO:0007669"/>
    <property type="project" value="UniProtKB-SubCell"/>
</dbReference>
<keyword evidence="5" id="KW-1185">Reference proteome</keyword>
<comment type="subcellular location">
    <subcellularLocation>
        <location evidence="1">Nucleus</location>
    </subcellularLocation>
</comment>
<organism evidence="4 5">
    <name type="scientific">Conoideocrella luteorostrata</name>
    <dbReference type="NCBI Taxonomy" id="1105319"/>
    <lineage>
        <taxon>Eukaryota</taxon>
        <taxon>Fungi</taxon>
        <taxon>Dikarya</taxon>
        <taxon>Ascomycota</taxon>
        <taxon>Pezizomycotina</taxon>
        <taxon>Sordariomycetes</taxon>
        <taxon>Hypocreomycetidae</taxon>
        <taxon>Hypocreales</taxon>
        <taxon>Clavicipitaceae</taxon>
        <taxon>Conoideocrella</taxon>
    </lineage>
</organism>
<evidence type="ECO:0000313" key="5">
    <source>
        <dbReference type="Proteomes" id="UP001251528"/>
    </source>
</evidence>
<name>A0AAJ0D122_9HYPO</name>
<evidence type="ECO:0000256" key="1">
    <source>
        <dbReference type="ARBA" id="ARBA00004123"/>
    </source>
</evidence>
<dbReference type="CDD" id="cd12148">
    <property type="entry name" value="fungal_TF_MHR"/>
    <property type="match status" value="1"/>
</dbReference>
<sequence length="584" mass="65751">MRVRSGPGDNSQSVDRQNHRRHDALPISPSSRDADSVAGSPQFRVTSGSWTSHPRLQYSFTSPARPRNRKSSGRSGEAGHDVLLAAVTDTAAPYEDYLQALLPSKHQIYYLVDYHELYLLWYHGTYHGPTFRVELQSAMRDDTEGANLDIAQLDLQWMALLFSIMAASLVCSPSAQIEEWGFHCAEVSELASAWFKACINCLNRANYSARRSIYSVHAIATLAMSAHVLDQSPELSVLLGAATQIARSLGLDQLDDDARVDSVTATSSHADRHKTLQRETGRRLWLQLCVQDWISLPFTESHTIDPLQFTTCKPANRNFLTMDPIDEVCPTYVSYTNYLFQIAKLMAKHHEAVLRSSTLLTKYEHTLDYDYRLRTLATKAMPRYFHVMEPIDPAWPDWIPWARRSLTICFAHKMIMIHRAFLRKSFGNAAFSATRSTCLAAAKTILKEAQTRDIEGPTIWIDEAYCASAGVVICLDILHRPPTDALFQTHVDLVRECISRLHRCSWSAVAVRGARVLTILLDKVGTGEGSTADIELSQVLEMTGSHLHDTETVLLDDFAEVFPPPVGMRNKYLFEELFQIEHVP</sequence>
<protein>
    <recommendedName>
        <fullName evidence="6">Transcription factor domain-containing protein</fullName>
    </recommendedName>
</protein>
<dbReference type="InterPro" id="IPR050613">
    <property type="entry name" value="Sec_Metabolite_Reg"/>
</dbReference>
<gene>
    <name evidence="4" type="ORF">QQS21_000499</name>
</gene>
<proteinExistence type="predicted"/>
<accession>A0AAJ0D122</accession>
<dbReference type="EMBL" id="JASWJB010000004">
    <property type="protein sequence ID" value="KAK2616676.1"/>
    <property type="molecule type" value="Genomic_DNA"/>
</dbReference>
<evidence type="ECO:0000256" key="3">
    <source>
        <dbReference type="SAM" id="MobiDB-lite"/>
    </source>
</evidence>
<evidence type="ECO:0008006" key="6">
    <source>
        <dbReference type="Google" id="ProtNLM"/>
    </source>
</evidence>
<comment type="caution">
    <text evidence="4">The sequence shown here is derived from an EMBL/GenBank/DDBJ whole genome shotgun (WGS) entry which is preliminary data.</text>
</comment>
<dbReference type="PANTHER" id="PTHR31001:SF76">
    <property type="entry name" value="ZN(2)-C6 FUNGAL-TYPE DOMAIN-CONTAINING PROTEIN"/>
    <property type="match status" value="1"/>
</dbReference>
<keyword evidence="2" id="KW-0539">Nucleus</keyword>
<evidence type="ECO:0000256" key="2">
    <source>
        <dbReference type="ARBA" id="ARBA00023242"/>
    </source>
</evidence>
<dbReference type="Proteomes" id="UP001251528">
    <property type="component" value="Unassembled WGS sequence"/>
</dbReference>
<feature type="compositionally biased region" description="Polar residues" evidence="3">
    <location>
        <begin position="43"/>
        <end position="62"/>
    </location>
</feature>
<feature type="region of interest" description="Disordered" evidence="3">
    <location>
        <begin position="1"/>
        <end position="77"/>
    </location>
</feature>
<dbReference type="AlphaFoldDB" id="A0AAJ0D122"/>
<dbReference type="PANTHER" id="PTHR31001">
    <property type="entry name" value="UNCHARACTERIZED TRANSCRIPTIONAL REGULATORY PROTEIN"/>
    <property type="match status" value="1"/>
</dbReference>
<evidence type="ECO:0000313" key="4">
    <source>
        <dbReference type="EMBL" id="KAK2616676.1"/>
    </source>
</evidence>